<name>X0TXV0_9ZZZZ</name>
<gene>
    <name evidence="2" type="ORF">S01H1_23498</name>
</gene>
<evidence type="ECO:0000313" key="2">
    <source>
        <dbReference type="EMBL" id="GAF98124.1"/>
    </source>
</evidence>
<protein>
    <submittedName>
        <fullName evidence="2">Uncharacterized protein</fullName>
    </submittedName>
</protein>
<keyword evidence="1" id="KW-0812">Transmembrane</keyword>
<dbReference type="AlphaFoldDB" id="X0TXV0"/>
<keyword evidence="1" id="KW-0472">Membrane</keyword>
<accession>X0TXV0</accession>
<feature type="transmembrane region" description="Helical" evidence="1">
    <location>
        <begin position="95"/>
        <end position="122"/>
    </location>
</feature>
<feature type="transmembrane region" description="Helical" evidence="1">
    <location>
        <begin position="21"/>
        <end position="47"/>
    </location>
</feature>
<reference evidence="2" key="1">
    <citation type="journal article" date="2014" name="Front. Microbiol.">
        <title>High frequency of phylogenetically diverse reductive dehalogenase-homologous genes in deep subseafloor sedimentary metagenomes.</title>
        <authorList>
            <person name="Kawai M."/>
            <person name="Futagami T."/>
            <person name="Toyoda A."/>
            <person name="Takaki Y."/>
            <person name="Nishi S."/>
            <person name="Hori S."/>
            <person name="Arai W."/>
            <person name="Tsubouchi T."/>
            <person name="Morono Y."/>
            <person name="Uchiyama I."/>
            <person name="Ito T."/>
            <person name="Fujiyama A."/>
            <person name="Inagaki F."/>
            <person name="Takami H."/>
        </authorList>
    </citation>
    <scope>NUCLEOTIDE SEQUENCE</scope>
    <source>
        <strain evidence="2">Expedition CK06-06</strain>
    </source>
</reference>
<organism evidence="2">
    <name type="scientific">marine sediment metagenome</name>
    <dbReference type="NCBI Taxonomy" id="412755"/>
    <lineage>
        <taxon>unclassified sequences</taxon>
        <taxon>metagenomes</taxon>
        <taxon>ecological metagenomes</taxon>
    </lineage>
</organism>
<keyword evidence="1" id="KW-1133">Transmembrane helix</keyword>
<comment type="caution">
    <text evidence="2">The sequence shown here is derived from an EMBL/GenBank/DDBJ whole genome shotgun (WGS) entry which is preliminary data.</text>
</comment>
<sequence>TGFLWDRFRGKELAEERRGRPVLLVSFILGVVTWALLAVAFLIGVVIEGAPAIEPGPFWWTDLLFTSVVFLGLPGWVLTLVGWRKTKRGESGLKLGVAGGAMMALTGIMLLPGLLAIIGGVFSARKPASESSTAEIE</sequence>
<feature type="non-terminal residue" evidence="2">
    <location>
        <position position="137"/>
    </location>
</feature>
<dbReference type="EMBL" id="BARS01013589">
    <property type="protein sequence ID" value="GAF98124.1"/>
    <property type="molecule type" value="Genomic_DNA"/>
</dbReference>
<feature type="non-terminal residue" evidence="2">
    <location>
        <position position="1"/>
    </location>
</feature>
<proteinExistence type="predicted"/>
<evidence type="ECO:0000256" key="1">
    <source>
        <dbReference type="SAM" id="Phobius"/>
    </source>
</evidence>
<feature type="transmembrane region" description="Helical" evidence="1">
    <location>
        <begin position="59"/>
        <end position="83"/>
    </location>
</feature>